<dbReference type="EMBL" id="JACGWK010000008">
    <property type="protein sequence ID" value="KAL0339078.1"/>
    <property type="molecule type" value="Genomic_DNA"/>
</dbReference>
<dbReference type="Pfam" id="PF16884">
    <property type="entry name" value="ADH_N_2"/>
    <property type="match status" value="1"/>
</dbReference>
<dbReference type="InterPro" id="IPR041694">
    <property type="entry name" value="ADH_N_2"/>
</dbReference>
<dbReference type="InterPro" id="IPR045010">
    <property type="entry name" value="MDR_fam"/>
</dbReference>
<gene>
    <name evidence="4" type="ORF">Sangu_1429900</name>
</gene>
<organism evidence="4">
    <name type="scientific">Sesamum angustifolium</name>
    <dbReference type="NCBI Taxonomy" id="2727405"/>
    <lineage>
        <taxon>Eukaryota</taxon>
        <taxon>Viridiplantae</taxon>
        <taxon>Streptophyta</taxon>
        <taxon>Embryophyta</taxon>
        <taxon>Tracheophyta</taxon>
        <taxon>Spermatophyta</taxon>
        <taxon>Magnoliopsida</taxon>
        <taxon>eudicotyledons</taxon>
        <taxon>Gunneridae</taxon>
        <taxon>Pentapetalae</taxon>
        <taxon>asterids</taxon>
        <taxon>lamiids</taxon>
        <taxon>Lamiales</taxon>
        <taxon>Pedaliaceae</taxon>
        <taxon>Sesamum</taxon>
    </lineage>
</organism>
<reference evidence="4" key="2">
    <citation type="journal article" date="2024" name="Plant">
        <title>Genomic evolution and insights into agronomic trait innovations of Sesamum species.</title>
        <authorList>
            <person name="Miao H."/>
            <person name="Wang L."/>
            <person name="Qu L."/>
            <person name="Liu H."/>
            <person name="Sun Y."/>
            <person name="Le M."/>
            <person name="Wang Q."/>
            <person name="Wei S."/>
            <person name="Zheng Y."/>
            <person name="Lin W."/>
            <person name="Duan Y."/>
            <person name="Cao H."/>
            <person name="Xiong S."/>
            <person name="Wang X."/>
            <person name="Wei L."/>
            <person name="Li C."/>
            <person name="Ma Q."/>
            <person name="Ju M."/>
            <person name="Zhao R."/>
            <person name="Li G."/>
            <person name="Mu C."/>
            <person name="Tian Q."/>
            <person name="Mei H."/>
            <person name="Zhang T."/>
            <person name="Gao T."/>
            <person name="Zhang H."/>
        </authorList>
    </citation>
    <scope>NUCLEOTIDE SEQUENCE</scope>
    <source>
        <strain evidence="4">G01</strain>
    </source>
</reference>
<evidence type="ECO:0000259" key="3">
    <source>
        <dbReference type="Pfam" id="PF16884"/>
    </source>
</evidence>
<dbReference type="Gene3D" id="3.90.180.10">
    <property type="entry name" value="Medium-chain alcohol dehydrogenases, catalytic domain"/>
    <property type="match status" value="1"/>
</dbReference>
<dbReference type="SUPFAM" id="SSF50129">
    <property type="entry name" value="GroES-like"/>
    <property type="match status" value="1"/>
</dbReference>
<evidence type="ECO:0000256" key="2">
    <source>
        <dbReference type="SAM" id="Phobius"/>
    </source>
</evidence>
<dbReference type="AlphaFoldDB" id="A0AAW2N7G8"/>
<proteinExistence type="predicted"/>
<keyword evidence="1" id="KW-0560">Oxidoreductase</keyword>
<protein>
    <submittedName>
        <fullName evidence="4">NADP-dependent alkenal double bond reductase P2</fullName>
    </submittedName>
</protein>
<keyword evidence="2" id="KW-0472">Membrane</keyword>
<feature type="domain" description="Oxidoreductase N-terminal" evidence="3">
    <location>
        <begin position="7"/>
        <end position="126"/>
    </location>
</feature>
<dbReference type="InterPro" id="IPR011032">
    <property type="entry name" value="GroES-like_sf"/>
</dbReference>
<sequence>MAVRNKYVTTKNHIDGAPNASDFCICEESLSVKLQTADHDEGNSGDVVVVQNLYVSIDPYQINRMKTHSCSHDVVPAASAVLPGQAIEAGGVGRVVDSGNPNFKAGDVVSGNLNWGEYTVVRGGRLLQKLDTSFGFPLSYYAGGVLGMGLFIFVCY</sequence>
<dbReference type="GO" id="GO:0016628">
    <property type="term" value="F:oxidoreductase activity, acting on the CH-CH group of donors, NAD or NADP as acceptor"/>
    <property type="evidence" value="ECO:0007669"/>
    <property type="project" value="InterPro"/>
</dbReference>
<comment type="caution">
    <text evidence="4">The sequence shown here is derived from an EMBL/GenBank/DDBJ whole genome shotgun (WGS) entry which is preliminary data.</text>
</comment>
<evidence type="ECO:0000313" key="4">
    <source>
        <dbReference type="EMBL" id="KAL0339078.1"/>
    </source>
</evidence>
<dbReference type="PANTHER" id="PTHR43205:SF12">
    <property type="entry name" value="OS06G0602900 PROTEIN"/>
    <property type="match status" value="1"/>
</dbReference>
<keyword evidence="2" id="KW-0812">Transmembrane</keyword>
<dbReference type="PANTHER" id="PTHR43205">
    <property type="entry name" value="PROSTAGLANDIN REDUCTASE"/>
    <property type="match status" value="1"/>
</dbReference>
<reference evidence="4" key="1">
    <citation type="submission" date="2020-06" db="EMBL/GenBank/DDBJ databases">
        <authorList>
            <person name="Li T."/>
            <person name="Hu X."/>
            <person name="Zhang T."/>
            <person name="Song X."/>
            <person name="Zhang H."/>
            <person name="Dai N."/>
            <person name="Sheng W."/>
            <person name="Hou X."/>
            <person name="Wei L."/>
        </authorList>
    </citation>
    <scope>NUCLEOTIDE SEQUENCE</scope>
    <source>
        <strain evidence="4">G01</strain>
        <tissue evidence="4">Leaf</tissue>
    </source>
</reference>
<keyword evidence="2" id="KW-1133">Transmembrane helix</keyword>
<feature type="transmembrane region" description="Helical" evidence="2">
    <location>
        <begin position="134"/>
        <end position="154"/>
    </location>
</feature>
<accession>A0AAW2N7G8</accession>
<name>A0AAW2N7G8_9LAMI</name>
<evidence type="ECO:0000256" key="1">
    <source>
        <dbReference type="ARBA" id="ARBA00023002"/>
    </source>
</evidence>